<accession>A0ACB7SVY8</accession>
<reference evidence="1" key="1">
    <citation type="submission" date="2020-05" db="EMBL/GenBank/DDBJ databases">
        <title>Large-scale comparative analyses of tick genomes elucidate their genetic diversity and vector capacities.</title>
        <authorList>
            <person name="Jia N."/>
            <person name="Wang J."/>
            <person name="Shi W."/>
            <person name="Du L."/>
            <person name="Sun Y."/>
            <person name="Zhan W."/>
            <person name="Jiang J."/>
            <person name="Wang Q."/>
            <person name="Zhang B."/>
            <person name="Ji P."/>
            <person name="Sakyi L.B."/>
            <person name="Cui X."/>
            <person name="Yuan T."/>
            <person name="Jiang B."/>
            <person name="Yang W."/>
            <person name="Lam T.T.-Y."/>
            <person name="Chang Q."/>
            <person name="Ding S."/>
            <person name="Wang X."/>
            <person name="Zhu J."/>
            <person name="Ruan X."/>
            <person name="Zhao L."/>
            <person name="Wei J."/>
            <person name="Que T."/>
            <person name="Du C."/>
            <person name="Cheng J."/>
            <person name="Dai P."/>
            <person name="Han X."/>
            <person name="Huang E."/>
            <person name="Gao Y."/>
            <person name="Liu J."/>
            <person name="Shao H."/>
            <person name="Ye R."/>
            <person name="Li L."/>
            <person name="Wei W."/>
            <person name="Wang X."/>
            <person name="Wang C."/>
            <person name="Yang T."/>
            <person name="Huo Q."/>
            <person name="Li W."/>
            <person name="Guo W."/>
            <person name="Chen H."/>
            <person name="Zhou L."/>
            <person name="Ni X."/>
            <person name="Tian J."/>
            <person name="Zhou Y."/>
            <person name="Sheng Y."/>
            <person name="Liu T."/>
            <person name="Pan Y."/>
            <person name="Xia L."/>
            <person name="Li J."/>
            <person name="Zhao F."/>
            <person name="Cao W."/>
        </authorList>
    </citation>
    <scope>NUCLEOTIDE SEQUENCE</scope>
    <source>
        <strain evidence="1">Hyas-2018</strain>
    </source>
</reference>
<proteinExistence type="predicted"/>
<keyword evidence="2" id="KW-1185">Reference proteome</keyword>
<dbReference type="EMBL" id="CM023482">
    <property type="protein sequence ID" value="KAH6937983.1"/>
    <property type="molecule type" value="Genomic_DNA"/>
</dbReference>
<gene>
    <name evidence="1" type="ORF">HPB50_006075</name>
</gene>
<organism evidence="1 2">
    <name type="scientific">Hyalomma asiaticum</name>
    <name type="common">Tick</name>
    <dbReference type="NCBI Taxonomy" id="266040"/>
    <lineage>
        <taxon>Eukaryota</taxon>
        <taxon>Metazoa</taxon>
        <taxon>Ecdysozoa</taxon>
        <taxon>Arthropoda</taxon>
        <taxon>Chelicerata</taxon>
        <taxon>Arachnida</taxon>
        <taxon>Acari</taxon>
        <taxon>Parasitiformes</taxon>
        <taxon>Ixodida</taxon>
        <taxon>Ixodoidea</taxon>
        <taxon>Ixodidae</taxon>
        <taxon>Hyalomminae</taxon>
        <taxon>Hyalomma</taxon>
    </lineage>
</organism>
<protein>
    <submittedName>
        <fullName evidence="1">Uncharacterized protein</fullName>
    </submittedName>
</protein>
<name>A0ACB7SVY8_HYAAI</name>
<evidence type="ECO:0000313" key="2">
    <source>
        <dbReference type="Proteomes" id="UP000821845"/>
    </source>
</evidence>
<sequence>MAGRHSEGGSPSSPPKEEDLRPAAGAGRILAVQVHLLDETVTTFNVQYKAAGRVLFDQVCRVINLLEVDYFGLEYLFSLQIKRDLSQGLLQCSDPTAALLASYIVQASCGDYVAEDYPDASYLSSYKFVPHQDAALEARIMECHQRHVGQSPAQADLNLLETARRCELYGVRLSPARDSEGLSLNLAVAHMGVMVFQGTTRINTFSWAKIRKLSFKRKRFLIKLHPEGYGYYKDTVEYFFESRNECKNFWKKCIENHAFFRCTEVKKSPRQKARLFSRGSSFRYSGRTQKQIVEYVRENYVKRQPFQRSTSLRLPSHGSAGASDNEENIQSVAAATSEPSSPRRDTSRDTPRLTEGAVTPSQDTDDNISHDSYRLEEGDSSIAAPTPSADNSSKEAGSLVNGGPESGRRRSGELSRASRSFDEEDSEFGYVLHRRGFLRDSRMRRSEGHPRRRPRTDMGRGSRQSSPPTIFARARALGPRVVGSVDFVHLAQLPRADSFSSHDDSLEEDSLEKEIMAVLRKKKLLGDETARSSLPSADVPSVKQIPMEQAVQKAQQVPTEQVMQMVHQVPVEQAVQKEQAVLDVESDLSLELASVPLPEESLMAQLSPIALGPTEDALLGGLVGIPPPPEYRSSAVNEVLRKYEELERSLALELSRLGCPPPPALPPLTVARSEASLARPEDISDSSNGLAESDVGEDALRLDTGSDDTLGESPERTFSEEEETALVGDEPTLCSSPFSSSVPETPEAQYPSFVDLDVIVGSGLLEPSSSSSSMLSSYSKNGHPLDFNPFLQ</sequence>
<evidence type="ECO:0000313" key="1">
    <source>
        <dbReference type="EMBL" id="KAH6937983.1"/>
    </source>
</evidence>
<comment type="caution">
    <text evidence="1">The sequence shown here is derived from an EMBL/GenBank/DDBJ whole genome shotgun (WGS) entry which is preliminary data.</text>
</comment>
<dbReference type="Proteomes" id="UP000821845">
    <property type="component" value="Chromosome 2"/>
</dbReference>